<sequence>MSSCHFEAATANSPSVRGTTGAERSLCGTSPVPLTADFTTMMSKSCPRFGSLSHHSFFSRHNPHPNRVRHIQGLESLMVPIFGFQEPLQAPWVRSKTQSSPGTGRIIPPHTKSSWRRSNQQRKHPLLFQDQELMVFELLCQILQTDSLSSVQQWLLLAGVSKQIFTKGTTLASDVFFLHIPCLCGRSLLLFHLTSFGVRYWKGYPHSSFLTHVTLCSYKFDA</sequence>
<dbReference type="Pfam" id="PF15256">
    <property type="entry name" value="SPATIAL"/>
    <property type="match status" value="2"/>
</dbReference>
<organism evidence="2 3">
    <name type="scientific">Gouania willdenowi</name>
    <name type="common">Blunt-snouted clingfish</name>
    <name type="synonym">Lepadogaster willdenowi</name>
    <dbReference type="NCBI Taxonomy" id="441366"/>
    <lineage>
        <taxon>Eukaryota</taxon>
        <taxon>Metazoa</taxon>
        <taxon>Chordata</taxon>
        <taxon>Craniata</taxon>
        <taxon>Vertebrata</taxon>
        <taxon>Euteleostomi</taxon>
        <taxon>Actinopterygii</taxon>
        <taxon>Neopterygii</taxon>
        <taxon>Teleostei</taxon>
        <taxon>Neoteleostei</taxon>
        <taxon>Acanthomorphata</taxon>
        <taxon>Ovalentaria</taxon>
        <taxon>Blenniimorphae</taxon>
        <taxon>Blenniiformes</taxon>
        <taxon>Gobiesocoidei</taxon>
        <taxon>Gobiesocidae</taxon>
        <taxon>Gobiesocinae</taxon>
        <taxon>Gouania</taxon>
    </lineage>
</organism>
<dbReference type="Proteomes" id="UP000694680">
    <property type="component" value="Chromosome 19"/>
</dbReference>
<dbReference type="PANTHER" id="PTHR33772:SF1">
    <property type="entry name" value="PROTEIN TBATA"/>
    <property type="match status" value="1"/>
</dbReference>
<dbReference type="InterPro" id="IPR037394">
    <property type="entry name" value="TBATA-like"/>
</dbReference>
<evidence type="ECO:0000313" key="3">
    <source>
        <dbReference type="Proteomes" id="UP000694680"/>
    </source>
</evidence>
<proteinExistence type="predicted"/>
<reference evidence="2" key="2">
    <citation type="submission" date="2025-08" db="UniProtKB">
        <authorList>
            <consortium name="Ensembl"/>
        </authorList>
    </citation>
    <scope>IDENTIFICATION</scope>
</reference>
<protein>
    <submittedName>
        <fullName evidence="2">Thymus, brain and testes associated</fullName>
    </submittedName>
</protein>
<evidence type="ECO:0000313" key="2">
    <source>
        <dbReference type="Ensembl" id="ENSGWIP00000052010.1"/>
    </source>
</evidence>
<keyword evidence="3" id="KW-1185">Reference proteome</keyword>
<name>A0A8C5HWX0_GOUWI</name>
<dbReference type="PANTHER" id="PTHR33772">
    <property type="entry name" value="THYMUS, BRAIN AND TESTES-ASSOCIATED"/>
    <property type="match status" value="1"/>
</dbReference>
<evidence type="ECO:0000256" key="1">
    <source>
        <dbReference type="SAM" id="MobiDB-lite"/>
    </source>
</evidence>
<accession>A0A8C5HWX0</accession>
<dbReference type="Ensembl" id="ENSGWIT00000056155.1">
    <property type="protein sequence ID" value="ENSGWIP00000052010.1"/>
    <property type="gene ID" value="ENSGWIG00000025144.1"/>
</dbReference>
<reference evidence="2" key="3">
    <citation type="submission" date="2025-09" db="UniProtKB">
        <authorList>
            <consortium name="Ensembl"/>
        </authorList>
    </citation>
    <scope>IDENTIFICATION</scope>
</reference>
<feature type="region of interest" description="Disordered" evidence="1">
    <location>
        <begin position="1"/>
        <end position="30"/>
    </location>
</feature>
<reference evidence="2" key="1">
    <citation type="submission" date="2020-06" db="EMBL/GenBank/DDBJ databases">
        <authorList>
            <consortium name="Wellcome Sanger Institute Data Sharing"/>
        </authorList>
    </citation>
    <scope>NUCLEOTIDE SEQUENCE [LARGE SCALE GENOMIC DNA]</scope>
</reference>
<feature type="region of interest" description="Disordered" evidence="1">
    <location>
        <begin position="94"/>
        <end position="115"/>
    </location>
</feature>
<dbReference type="AlphaFoldDB" id="A0A8C5HWX0"/>